<feature type="coiled-coil region" evidence="1">
    <location>
        <begin position="340"/>
        <end position="388"/>
    </location>
</feature>
<evidence type="ECO:0008006" key="5">
    <source>
        <dbReference type="Google" id="ProtNLM"/>
    </source>
</evidence>
<evidence type="ECO:0000313" key="4">
    <source>
        <dbReference type="Proteomes" id="UP000816034"/>
    </source>
</evidence>
<dbReference type="AlphaFoldDB" id="A0AA88KQ66"/>
<feature type="compositionally biased region" description="Polar residues" evidence="2">
    <location>
        <begin position="68"/>
        <end position="96"/>
    </location>
</feature>
<comment type="caution">
    <text evidence="3">The sequence shown here is derived from an EMBL/GenBank/DDBJ whole genome shotgun (WGS) entry which is preliminary data.</text>
</comment>
<dbReference type="Proteomes" id="UP000816034">
    <property type="component" value="Unassembled WGS sequence"/>
</dbReference>
<keyword evidence="1" id="KW-0175">Coiled coil</keyword>
<evidence type="ECO:0000256" key="1">
    <source>
        <dbReference type="SAM" id="Coils"/>
    </source>
</evidence>
<reference evidence="3 4" key="1">
    <citation type="journal article" date="2018" name="BMC Genomics">
        <title>The genome of Naegleria lovaniensis, the basis for a comparative approach to unravel pathogenicity factors of the human pathogenic amoeba N. fowleri.</title>
        <authorList>
            <person name="Liechti N."/>
            <person name="Schurch N."/>
            <person name="Bruggmann R."/>
            <person name="Wittwer M."/>
        </authorList>
    </citation>
    <scope>NUCLEOTIDE SEQUENCE [LARGE SCALE GENOMIC DNA]</scope>
    <source>
        <strain evidence="3 4">ATCC 30569</strain>
    </source>
</reference>
<feature type="region of interest" description="Disordered" evidence="2">
    <location>
        <begin position="1060"/>
        <end position="1108"/>
    </location>
</feature>
<feature type="compositionally biased region" description="Basic and acidic residues" evidence="2">
    <location>
        <begin position="315"/>
        <end position="329"/>
    </location>
</feature>
<feature type="region of interest" description="Disordered" evidence="2">
    <location>
        <begin position="1"/>
        <end position="178"/>
    </location>
</feature>
<sequence length="1108" mass="126717">MSQGDFTASSANHTHHNFNHTTPRGSGTQQLSSVETNNNNSESSRSMVVSSSSSGISSAWSKPASSSCTNAPTKKSSTTQAWRNDAVSPSVNTSPQELKINLRDTKSKGNTYSQKNLHSFRVVNVSSSSNVKSPKPGSSTFTRKPSSEIQSSSSQDETPKNSALSSVALTSPRGDCSQEMKDDLKRYIEELHRECEVNGQDFTMEVVNILSSTCNELSELLQRQTEQRSSTNLSSSNSPSMADLVSGSLLNDVIPSPSNFGQIQYNTSFEELFNSPSFGTQGRCWGDVSPDISPPSSPDIMSVRERLSSPSRRKLSPDDIRRRQEEKMARSAWNRQTKQIQQEVKFLREAEKQKEVLKKREKELEETKKRQEEKHERARKNNQIHIKKVMEEARKESEKVEEVKFIKTLEEEKNKFQLDQKLSASQERREREQHKIKVKCTKDLEKEKAAKLRREQLEAERQKEIYESIKAKEKKGELIKEKKEKESAERINKKVEYEKKIQKTKKETELTTHLLSEKLEKKLEAAEDRKTKTIETKKAKASIDLKKVEEARKRAVSPPKTENSVVILPISEEDPSHNTKKANKKFKKAKQKFLKAFESMEKKLLQIRPKTKPKTTLFKKTVQHIKDPTKSEVLISALLSISRITRNDSLETLRDEGALDCVCLQMSQCKDAEERSAYIHALNTLCKNKENLIYINTTNSLICSILQTAIDVGNQPSSLPELEMMIVIITKLLQTPTAEAVETEVMFKDYFIDFIVNTKLLDTIKAQVKYVDEISLQERSSFILKSLELVRVMTTFPYAKVRHLPVYVQKKGTEIENLIDKFRKTNIIDVLPVLSTMILANGPLRGNIKPEMNDLALKITFLTFRILNNLSCIDLDFVQKTLGETFQTELFHIIGYLLAYIESVNYDPSIVVYDGFTAPNTKITVPDLLNEIILEIGYFCLECPSNQDMLHYHNGRNPTLLQRLISLPERYYTDPQNRQILLPTLICAVFENDTNREILKQEMNVLILVQFIEQEVEALKKDTNLRNKFNVPHPRFQFENRFPLKSRDKAISYLEGKYNMFNEEPNSEPSHDTSITHEEDLVLEDLSDQPKTMEQKEDVSKVESALQE</sequence>
<feature type="region of interest" description="Disordered" evidence="2">
    <location>
        <begin position="284"/>
        <end position="335"/>
    </location>
</feature>
<feature type="compositionally biased region" description="Low complexity" evidence="2">
    <location>
        <begin position="122"/>
        <end position="139"/>
    </location>
</feature>
<keyword evidence="4" id="KW-1185">Reference proteome</keyword>
<dbReference type="GeneID" id="68096157"/>
<dbReference type="SUPFAM" id="SSF48371">
    <property type="entry name" value="ARM repeat"/>
    <property type="match status" value="1"/>
</dbReference>
<feature type="compositionally biased region" description="Basic and acidic residues" evidence="2">
    <location>
        <begin position="1091"/>
        <end position="1101"/>
    </location>
</feature>
<dbReference type="InterPro" id="IPR016024">
    <property type="entry name" value="ARM-type_fold"/>
</dbReference>
<dbReference type="RefSeq" id="XP_044555832.1">
    <property type="nucleotide sequence ID" value="XM_044693260.1"/>
</dbReference>
<evidence type="ECO:0000256" key="2">
    <source>
        <dbReference type="SAM" id="MobiDB-lite"/>
    </source>
</evidence>
<feature type="coiled-coil region" evidence="1">
    <location>
        <begin position="442"/>
        <end position="536"/>
    </location>
</feature>
<gene>
    <name evidence="3" type="ORF">C9374_003702</name>
</gene>
<proteinExistence type="predicted"/>
<dbReference type="EMBL" id="PYSW02000001">
    <property type="protein sequence ID" value="KAG2393938.1"/>
    <property type="molecule type" value="Genomic_DNA"/>
</dbReference>
<protein>
    <recommendedName>
        <fullName evidence="5">S phase cyclin A-associated protein in the endoplasmic reticulum N-terminal domain-containing protein</fullName>
    </recommendedName>
</protein>
<accession>A0AA88KQ66</accession>
<feature type="compositionally biased region" description="Polar residues" evidence="2">
    <location>
        <begin position="1"/>
        <end position="11"/>
    </location>
</feature>
<organism evidence="3 4">
    <name type="scientific">Naegleria lovaniensis</name>
    <name type="common">Amoeba</name>
    <dbReference type="NCBI Taxonomy" id="51637"/>
    <lineage>
        <taxon>Eukaryota</taxon>
        <taxon>Discoba</taxon>
        <taxon>Heterolobosea</taxon>
        <taxon>Tetramitia</taxon>
        <taxon>Eutetramitia</taxon>
        <taxon>Vahlkampfiidae</taxon>
        <taxon>Naegleria</taxon>
    </lineage>
</organism>
<feature type="compositionally biased region" description="Basic and acidic residues" evidence="2">
    <location>
        <begin position="1069"/>
        <end position="1080"/>
    </location>
</feature>
<feature type="compositionally biased region" description="Polar residues" evidence="2">
    <location>
        <begin position="108"/>
        <end position="117"/>
    </location>
</feature>
<evidence type="ECO:0000313" key="3">
    <source>
        <dbReference type="EMBL" id="KAG2393938.1"/>
    </source>
</evidence>
<feature type="compositionally biased region" description="Polar residues" evidence="2">
    <location>
        <begin position="160"/>
        <end position="169"/>
    </location>
</feature>
<name>A0AA88KQ66_NAELO</name>
<dbReference type="PANTHER" id="PTHR31434:SF2">
    <property type="entry name" value="S PHASE CYCLIN A-ASSOCIATED PROTEIN IN THE ENDOPLASMIC RETICULUM"/>
    <property type="match status" value="1"/>
</dbReference>
<dbReference type="PANTHER" id="PTHR31434">
    <property type="entry name" value="S PHASE CYCLIN A-ASSOCIATED PROTEIN IN THE ENDOPLASMIC RETICULUM"/>
    <property type="match status" value="1"/>
</dbReference>
<feature type="compositionally biased region" description="Low complexity" evidence="2">
    <location>
        <begin position="32"/>
        <end position="67"/>
    </location>
</feature>